<evidence type="ECO:0000259" key="4">
    <source>
        <dbReference type="PROSITE" id="PS51032"/>
    </source>
</evidence>
<dbReference type="InterPro" id="IPR044808">
    <property type="entry name" value="ERF_plant"/>
</dbReference>
<dbReference type="PANTHER" id="PTHR31190">
    <property type="entry name" value="DNA-BINDING DOMAIN"/>
    <property type="match status" value="1"/>
</dbReference>
<dbReference type="SMART" id="SM00380">
    <property type="entry name" value="AP2"/>
    <property type="match status" value="1"/>
</dbReference>
<protein>
    <submittedName>
        <fullName evidence="5">AP2 domain protein</fullName>
    </submittedName>
</protein>
<dbReference type="InterPro" id="IPR044925">
    <property type="entry name" value="His-Me_finger_sf"/>
</dbReference>
<organism evidence="5 6">
    <name type="scientific">Stieleria magnilauensis</name>
    <dbReference type="NCBI Taxonomy" id="2527963"/>
    <lineage>
        <taxon>Bacteria</taxon>
        <taxon>Pseudomonadati</taxon>
        <taxon>Planctomycetota</taxon>
        <taxon>Planctomycetia</taxon>
        <taxon>Pirellulales</taxon>
        <taxon>Pirellulaceae</taxon>
        <taxon>Stieleria</taxon>
    </lineage>
</organism>
<keyword evidence="6" id="KW-1185">Reference proteome</keyword>
<evidence type="ECO:0000313" key="6">
    <source>
        <dbReference type="Proteomes" id="UP000318081"/>
    </source>
</evidence>
<feature type="domain" description="AP2/ERF" evidence="4">
    <location>
        <begin position="103"/>
        <end position="166"/>
    </location>
</feature>
<keyword evidence="3" id="KW-0804">Transcription</keyword>
<name>A0ABX5XRC4_9BACT</name>
<evidence type="ECO:0000256" key="1">
    <source>
        <dbReference type="ARBA" id="ARBA00023015"/>
    </source>
</evidence>
<dbReference type="InterPro" id="IPR016177">
    <property type="entry name" value="DNA-bd_dom_sf"/>
</dbReference>
<evidence type="ECO:0000256" key="3">
    <source>
        <dbReference type="ARBA" id="ARBA00023163"/>
    </source>
</evidence>
<dbReference type="PROSITE" id="PS51032">
    <property type="entry name" value="AP2_ERF"/>
    <property type="match status" value="1"/>
</dbReference>
<dbReference type="SUPFAM" id="SSF54060">
    <property type="entry name" value="His-Me finger endonucleases"/>
    <property type="match status" value="1"/>
</dbReference>
<dbReference type="Gene3D" id="3.30.730.10">
    <property type="entry name" value="AP2/ERF domain"/>
    <property type="match status" value="1"/>
</dbReference>
<evidence type="ECO:0000313" key="5">
    <source>
        <dbReference type="EMBL" id="QDV84563.1"/>
    </source>
</evidence>
<dbReference type="EMBL" id="CP036432">
    <property type="protein sequence ID" value="QDV84563.1"/>
    <property type="molecule type" value="Genomic_DNA"/>
</dbReference>
<proteinExistence type="predicted"/>
<dbReference type="Gene3D" id="3.90.75.20">
    <property type="match status" value="1"/>
</dbReference>
<dbReference type="Proteomes" id="UP000318081">
    <property type="component" value="Chromosome"/>
</dbReference>
<accession>A0ABX5XRC4</accession>
<reference evidence="5 6" key="1">
    <citation type="submission" date="2019-02" db="EMBL/GenBank/DDBJ databases">
        <title>Deep-cultivation of Planctomycetes and their phenomic and genomic characterization uncovers novel biology.</title>
        <authorList>
            <person name="Wiegand S."/>
            <person name="Jogler M."/>
            <person name="Boedeker C."/>
            <person name="Pinto D."/>
            <person name="Vollmers J."/>
            <person name="Rivas-Marin E."/>
            <person name="Kohn T."/>
            <person name="Peeters S.H."/>
            <person name="Heuer A."/>
            <person name="Rast P."/>
            <person name="Oberbeckmann S."/>
            <person name="Bunk B."/>
            <person name="Jeske O."/>
            <person name="Meyerdierks A."/>
            <person name="Storesund J.E."/>
            <person name="Kallscheuer N."/>
            <person name="Luecker S."/>
            <person name="Lage O.M."/>
            <person name="Pohl T."/>
            <person name="Merkel B.J."/>
            <person name="Hornburger P."/>
            <person name="Mueller R.-W."/>
            <person name="Bruemmer F."/>
            <person name="Labrenz M."/>
            <person name="Spormann A.M."/>
            <person name="Op den Camp H."/>
            <person name="Overmann J."/>
            <person name="Amann R."/>
            <person name="Jetten M.S.M."/>
            <person name="Mascher T."/>
            <person name="Medema M.H."/>
            <person name="Devos D.P."/>
            <person name="Kaster A.-K."/>
            <person name="Ovreas L."/>
            <person name="Rohde M."/>
            <person name="Galperin M.Y."/>
            <person name="Jogler C."/>
        </authorList>
    </citation>
    <scope>NUCLEOTIDE SEQUENCE [LARGE SCALE GENOMIC DNA]</scope>
    <source>
        <strain evidence="5 6">TBK1r</strain>
    </source>
</reference>
<sequence length="213" mass="23939">MRIAKIPLSSRKYPGLYTYVDADLADTIGSVKWHPHVQKHTTYATRKVEIDGKRTTRSLHREVMRIRGIQCPEQVDHADGCGLNNLSFNLSAVSAQENSRGKRKRGVSDFIGVCWEMGRGKWKAAIRDSRGVSRNLGRFSDEVQAAKAYDAKARELYGPKAKVNFPDWRIQIVDSKTDESKAIVSFHPQSKSAIANHSAFVANTFPLEWCCVC</sequence>
<dbReference type="InterPro" id="IPR001471">
    <property type="entry name" value="AP2/ERF_dom"/>
</dbReference>
<evidence type="ECO:0000256" key="2">
    <source>
        <dbReference type="ARBA" id="ARBA00023125"/>
    </source>
</evidence>
<keyword evidence="1" id="KW-0805">Transcription regulation</keyword>
<keyword evidence="2" id="KW-0238">DNA-binding</keyword>
<gene>
    <name evidence="5" type="ORF">TBK1r_35140</name>
</gene>
<dbReference type="SUPFAM" id="SSF54171">
    <property type="entry name" value="DNA-binding domain"/>
    <property type="match status" value="1"/>
</dbReference>
<dbReference type="PANTHER" id="PTHR31190:SF44">
    <property type="entry name" value="ETHYLENE-RESPONSIVE TRANSCRIPTION FACTOR 1"/>
    <property type="match status" value="1"/>
</dbReference>
<dbReference type="InterPro" id="IPR036955">
    <property type="entry name" value="AP2/ERF_dom_sf"/>
</dbReference>